<proteinExistence type="predicted"/>
<keyword evidence="4" id="KW-1185">Reference proteome</keyword>
<feature type="domain" description="Glycosyl transferase family 1" evidence="2">
    <location>
        <begin position="636"/>
        <end position="729"/>
    </location>
</feature>
<comment type="caution">
    <text evidence="3">The sequence shown here is derived from an EMBL/GenBank/DDBJ whole genome shotgun (WGS) entry which is preliminary data.</text>
</comment>
<gene>
    <name evidence="3" type="ORF">ACJDTP_02120</name>
</gene>
<dbReference type="InterPro" id="IPR001296">
    <property type="entry name" value="Glyco_trans_1"/>
</dbReference>
<dbReference type="PANTHER" id="PTHR46401">
    <property type="entry name" value="GLYCOSYLTRANSFERASE WBBK-RELATED"/>
    <property type="match status" value="1"/>
</dbReference>
<organism evidence="3 4">
    <name type="scientific">Candidatus Clostridium helianthi</name>
    <dbReference type="NCBI Taxonomy" id="3381660"/>
    <lineage>
        <taxon>Bacteria</taxon>
        <taxon>Bacillati</taxon>
        <taxon>Bacillota</taxon>
        <taxon>Clostridia</taxon>
        <taxon>Eubacteriales</taxon>
        <taxon>Clostridiaceae</taxon>
        <taxon>Clostridium</taxon>
    </lineage>
</organism>
<dbReference type="PANTHER" id="PTHR46401:SF2">
    <property type="entry name" value="GLYCOSYLTRANSFERASE WBBK-RELATED"/>
    <property type="match status" value="1"/>
</dbReference>
<evidence type="ECO:0000313" key="3">
    <source>
        <dbReference type="EMBL" id="MFL0163860.1"/>
    </source>
</evidence>
<dbReference type="Gene3D" id="3.40.50.2000">
    <property type="entry name" value="Glycogen Phosphorylase B"/>
    <property type="match status" value="2"/>
</dbReference>
<dbReference type="CDD" id="cd03801">
    <property type="entry name" value="GT4_PimA-like"/>
    <property type="match status" value="1"/>
</dbReference>
<dbReference type="RefSeq" id="WP_406760352.1">
    <property type="nucleotide sequence ID" value="NZ_JBJIAB010000002.1"/>
</dbReference>
<name>A0ABW8S0Y8_9CLOT</name>
<reference evidence="3 4" key="1">
    <citation type="submission" date="2024-11" db="EMBL/GenBank/DDBJ databases">
        <authorList>
            <person name="Heng Y.C."/>
            <person name="Lim A.C.H."/>
            <person name="Lee J.K.Y."/>
            <person name="Kittelmann S."/>
        </authorList>
    </citation>
    <scope>NUCLEOTIDE SEQUENCE [LARGE SCALE GENOMIC DNA]</scope>
    <source>
        <strain evidence="3 4">WILCCON 0112</strain>
    </source>
</reference>
<dbReference type="Pfam" id="PF13692">
    <property type="entry name" value="Glyco_trans_1_4"/>
    <property type="match status" value="1"/>
</dbReference>
<evidence type="ECO:0000259" key="2">
    <source>
        <dbReference type="Pfam" id="PF00534"/>
    </source>
</evidence>
<dbReference type="EMBL" id="JBJIAB010000002">
    <property type="protein sequence ID" value="MFL0163860.1"/>
    <property type="molecule type" value="Genomic_DNA"/>
</dbReference>
<evidence type="ECO:0000256" key="1">
    <source>
        <dbReference type="ARBA" id="ARBA00022679"/>
    </source>
</evidence>
<dbReference type="Pfam" id="PF00534">
    <property type="entry name" value="Glycos_transf_1"/>
    <property type="match status" value="1"/>
</dbReference>
<dbReference type="SUPFAM" id="SSF53756">
    <property type="entry name" value="UDP-Glycosyltransferase/glycogen phosphorylase"/>
    <property type="match status" value="2"/>
</dbReference>
<accession>A0ABW8S0Y8</accession>
<keyword evidence="1" id="KW-0808">Transferase</keyword>
<dbReference type="Proteomes" id="UP001623600">
    <property type="component" value="Unassembled WGS sequence"/>
</dbReference>
<dbReference type="Gene3D" id="3.40.50.11090">
    <property type="match status" value="1"/>
</dbReference>
<sequence length="751" mass="87495">MERLKMLIQKSTDTLKNDGLKTLIKKIINYIKKCRNIERKSGLDKQFLDVLFINGCFLPHPSRYRVSHQREQLLAGGMLSDEIFYEDVSLNLIRNYRVFIFFRCPITDTIRDFIKLAKQHNKTVIFDIDDLVIDTKYTDSIKYLKTLSPEEKANYDSGVNRMKETLCMCDSAITTTERLAKELKNYVPEVYINRNTASNRMVELSNNAVYSRDILPFKDIKLAKNKKEQKEIILAQKKFESQNTIKVGYFSGSITHNDDFTMILPVINRIMKENSNVELHIIGELDIPNELQPFNDRVIANPFVDWQRLPELIASVDINIAPVEQSVFNEAKSENKWVEASLVKVVTVASNVGAMKKMISHGETGFLCSNNEEWYEALTKLINNSDYRKQIAENAYKYTYKNCITTYTAHHFTKYIRSKMKPNIAFVLPSVQTSGGVLVVLKHCLILKEAGFDVLIINEGFENKNLQYEGKEILCFSKHEVAIHGSFDKCVATLWATLDFLLLYPHIREKYYIVQNFETNFYEDGEYFKLKANSTYCDNHDIKYITISKWCEEWLKSDYEKECKFAPNGINLSRFTSVERDFTRKKIRILVEGNSDDYYKNVDESFKIIDKLDKNKFEIWYMSYQGKPKEFYYVDKFLHRVPNEKVADVYKQCHILIKSSILESFSYPPLEMMATGGISIVAPNEGNIEYLVHKENCLLYEQGNIDMAVEFINQVCEDMVLRENLIKNGLETAKSRDWENIKQEVLELYTT</sequence>
<protein>
    <submittedName>
        <fullName evidence="3">Glycosyltransferase</fullName>
    </submittedName>
</protein>
<evidence type="ECO:0000313" key="4">
    <source>
        <dbReference type="Proteomes" id="UP001623600"/>
    </source>
</evidence>